<accession>A0A517TUK5</accession>
<dbReference type="OrthoDB" id="9802729at2"/>
<dbReference type="InterPro" id="IPR015867">
    <property type="entry name" value="N-reg_PII/ATP_PRibTrfase_C"/>
</dbReference>
<keyword evidence="2" id="KW-1185">Reference proteome</keyword>
<proteinExistence type="predicted"/>
<dbReference type="Gene3D" id="3.30.70.120">
    <property type="match status" value="1"/>
</dbReference>
<dbReference type="InterPro" id="IPR011322">
    <property type="entry name" value="N-reg_PII-like_a/b"/>
</dbReference>
<organism evidence="1 2">
    <name type="scientific">Lacipirellula limnantheis</name>
    <dbReference type="NCBI Taxonomy" id="2528024"/>
    <lineage>
        <taxon>Bacteria</taxon>
        <taxon>Pseudomonadati</taxon>
        <taxon>Planctomycetota</taxon>
        <taxon>Planctomycetia</taxon>
        <taxon>Pirellulales</taxon>
        <taxon>Lacipirellulaceae</taxon>
        <taxon>Lacipirellula</taxon>
    </lineage>
</organism>
<reference evidence="1 2" key="1">
    <citation type="submission" date="2019-02" db="EMBL/GenBank/DDBJ databases">
        <title>Deep-cultivation of Planctomycetes and their phenomic and genomic characterization uncovers novel biology.</title>
        <authorList>
            <person name="Wiegand S."/>
            <person name="Jogler M."/>
            <person name="Boedeker C."/>
            <person name="Pinto D."/>
            <person name="Vollmers J."/>
            <person name="Rivas-Marin E."/>
            <person name="Kohn T."/>
            <person name="Peeters S.H."/>
            <person name="Heuer A."/>
            <person name="Rast P."/>
            <person name="Oberbeckmann S."/>
            <person name="Bunk B."/>
            <person name="Jeske O."/>
            <person name="Meyerdierks A."/>
            <person name="Storesund J.E."/>
            <person name="Kallscheuer N."/>
            <person name="Luecker S."/>
            <person name="Lage O.M."/>
            <person name="Pohl T."/>
            <person name="Merkel B.J."/>
            <person name="Hornburger P."/>
            <person name="Mueller R.-W."/>
            <person name="Bruemmer F."/>
            <person name="Labrenz M."/>
            <person name="Spormann A.M."/>
            <person name="Op den Camp H."/>
            <person name="Overmann J."/>
            <person name="Amann R."/>
            <person name="Jetten M.S.M."/>
            <person name="Mascher T."/>
            <person name="Medema M.H."/>
            <person name="Devos D.P."/>
            <person name="Kaster A.-K."/>
            <person name="Ovreas L."/>
            <person name="Rohde M."/>
            <person name="Galperin M.Y."/>
            <person name="Jogler C."/>
        </authorList>
    </citation>
    <scope>NUCLEOTIDE SEQUENCE [LARGE SCALE GENOMIC DNA]</scope>
    <source>
        <strain evidence="1 2">I41</strain>
    </source>
</reference>
<dbReference type="PRINTS" id="PR00340">
    <property type="entry name" value="PIIGLNB"/>
</dbReference>
<dbReference type="SMART" id="SM00938">
    <property type="entry name" value="P-II"/>
    <property type="match status" value="1"/>
</dbReference>
<dbReference type="PANTHER" id="PTHR30115:SF11">
    <property type="entry name" value="NITROGEN REGULATORY PROTEIN P-II HOMOLOG"/>
    <property type="match status" value="1"/>
</dbReference>
<dbReference type="Proteomes" id="UP000317909">
    <property type="component" value="Chromosome"/>
</dbReference>
<evidence type="ECO:0000313" key="2">
    <source>
        <dbReference type="Proteomes" id="UP000317909"/>
    </source>
</evidence>
<protein>
    <submittedName>
        <fullName evidence="1">Nitrogen regulatory protein P-II</fullName>
    </submittedName>
</protein>
<dbReference type="InterPro" id="IPR002187">
    <property type="entry name" value="N-reg_PII"/>
</dbReference>
<gene>
    <name evidence="1" type="primary">glnB_2</name>
    <name evidence="1" type="ORF">I41_12130</name>
</gene>
<dbReference type="EMBL" id="CP036339">
    <property type="protein sequence ID" value="QDT72047.1"/>
    <property type="molecule type" value="Genomic_DNA"/>
</dbReference>
<dbReference type="GO" id="GO:0030234">
    <property type="term" value="F:enzyme regulator activity"/>
    <property type="evidence" value="ECO:0007669"/>
    <property type="project" value="InterPro"/>
</dbReference>
<dbReference type="RefSeq" id="WP_145431651.1">
    <property type="nucleotide sequence ID" value="NZ_CP036339.1"/>
</dbReference>
<dbReference type="PANTHER" id="PTHR30115">
    <property type="entry name" value="NITROGEN REGULATORY PROTEIN P-II"/>
    <property type="match status" value="1"/>
</dbReference>
<dbReference type="KEGG" id="llh:I41_12130"/>
<dbReference type="PROSITE" id="PS51343">
    <property type="entry name" value="PII_GLNB_DOM"/>
    <property type="match status" value="1"/>
</dbReference>
<evidence type="ECO:0000313" key="1">
    <source>
        <dbReference type="EMBL" id="QDT72047.1"/>
    </source>
</evidence>
<dbReference type="Pfam" id="PF00543">
    <property type="entry name" value="P-II"/>
    <property type="match status" value="1"/>
</dbReference>
<dbReference type="GO" id="GO:0005829">
    <property type="term" value="C:cytosol"/>
    <property type="evidence" value="ECO:0007669"/>
    <property type="project" value="TreeGrafter"/>
</dbReference>
<sequence length="112" mass="12282">MKKIEAIIRTTKLEEVKRALHLHGVDGMTITETVGLGPTVAYRGVETPQTLTARLKLEVFVENDHADEAVDAIYRAAHTGEVGDGRIVVSDLECIVKIRTGETQLACHHVSH</sequence>
<name>A0A517TUK5_9BACT</name>
<dbReference type="SUPFAM" id="SSF54913">
    <property type="entry name" value="GlnB-like"/>
    <property type="match status" value="1"/>
</dbReference>
<dbReference type="GO" id="GO:0006808">
    <property type="term" value="P:regulation of nitrogen utilization"/>
    <property type="evidence" value="ECO:0007669"/>
    <property type="project" value="InterPro"/>
</dbReference>
<dbReference type="GO" id="GO:0005524">
    <property type="term" value="F:ATP binding"/>
    <property type="evidence" value="ECO:0007669"/>
    <property type="project" value="TreeGrafter"/>
</dbReference>
<dbReference type="AlphaFoldDB" id="A0A517TUK5"/>